<accession>A0A1I8B8W8</accession>
<protein>
    <submittedName>
        <fullName evidence="2">Transposase</fullName>
    </submittedName>
</protein>
<sequence>MPEDEKLKWKTLVEGLAKRLRKVSNKEAARMKLAGRKQKLREAVEEYAQHLMNLVDFAYPEDSFGMDFSSLKLTDEQKTSLKDENDKMTRRFKEQTVIDSFKTGHLPETKGKMIFLSPPTSLAEAVAQARKIGVK</sequence>
<dbReference type="Proteomes" id="UP000095281">
    <property type="component" value="Unplaced"/>
</dbReference>
<keyword evidence="1" id="KW-1185">Reference proteome</keyword>
<reference evidence="2" key="1">
    <citation type="submission" date="2016-11" db="UniProtKB">
        <authorList>
            <consortium name="WormBaseParasite"/>
        </authorList>
    </citation>
    <scope>IDENTIFICATION</scope>
</reference>
<proteinExistence type="predicted"/>
<organism evidence="1 2">
    <name type="scientific">Meloidogyne hapla</name>
    <name type="common">Root-knot nematode worm</name>
    <dbReference type="NCBI Taxonomy" id="6305"/>
    <lineage>
        <taxon>Eukaryota</taxon>
        <taxon>Metazoa</taxon>
        <taxon>Ecdysozoa</taxon>
        <taxon>Nematoda</taxon>
        <taxon>Chromadorea</taxon>
        <taxon>Rhabditida</taxon>
        <taxon>Tylenchina</taxon>
        <taxon>Tylenchomorpha</taxon>
        <taxon>Tylenchoidea</taxon>
        <taxon>Meloidogynidae</taxon>
        <taxon>Meloidogyninae</taxon>
        <taxon>Meloidogyne</taxon>
    </lineage>
</organism>
<evidence type="ECO:0000313" key="2">
    <source>
        <dbReference type="WBParaSite" id="MhA1_Contig1699.frz3.gene1"/>
    </source>
</evidence>
<dbReference type="AlphaFoldDB" id="A0A1I8B8W8"/>
<evidence type="ECO:0000313" key="1">
    <source>
        <dbReference type="Proteomes" id="UP000095281"/>
    </source>
</evidence>
<name>A0A1I8B8W8_MELHA</name>
<dbReference type="WBParaSite" id="MhA1_Contig1699.frz3.gene1">
    <property type="protein sequence ID" value="MhA1_Contig1699.frz3.gene1"/>
    <property type="gene ID" value="MhA1_Contig1699.frz3.gene1"/>
</dbReference>